<dbReference type="Proteomes" id="UP000036987">
    <property type="component" value="Unassembled WGS sequence"/>
</dbReference>
<organism evidence="5 6">
    <name type="scientific">Zostera marina</name>
    <name type="common">Eelgrass</name>
    <dbReference type="NCBI Taxonomy" id="29655"/>
    <lineage>
        <taxon>Eukaryota</taxon>
        <taxon>Viridiplantae</taxon>
        <taxon>Streptophyta</taxon>
        <taxon>Embryophyta</taxon>
        <taxon>Tracheophyta</taxon>
        <taxon>Spermatophyta</taxon>
        <taxon>Magnoliopsida</taxon>
        <taxon>Liliopsida</taxon>
        <taxon>Zosteraceae</taxon>
        <taxon>Zostera</taxon>
    </lineage>
</organism>
<evidence type="ECO:0000313" key="5">
    <source>
        <dbReference type="EMBL" id="KMZ70652.1"/>
    </source>
</evidence>
<accession>A0A0K9PR20</accession>
<protein>
    <submittedName>
        <fullName evidence="5">BZIP transcription factor family protein, expressed</fullName>
    </submittedName>
</protein>
<keyword evidence="2" id="KW-0804">Transcription</keyword>
<dbReference type="PANTHER" id="PTHR46835:SF3">
    <property type="entry name" value="BASIC-LEUCINE ZIPPER (BZIP) TRANSCRIPTION FACTOR FAMILY PROTEIN"/>
    <property type="match status" value="1"/>
</dbReference>
<gene>
    <name evidence="5" type="ORF">ZOSMA_196G00010</name>
</gene>
<dbReference type="GO" id="GO:0003700">
    <property type="term" value="F:DNA-binding transcription factor activity"/>
    <property type="evidence" value="ECO:0007669"/>
    <property type="project" value="InterPro"/>
</dbReference>
<feature type="region of interest" description="Disordered" evidence="3">
    <location>
        <begin position="209"/>
        <end position="233"/>
    </location>
</feature>
<dbReference type="InterPro" id="IPR046347">
    <property type="entry name" value="bZIP_sf"/>
</dbReference>
<dbReference type="PANTHER" id="PTHR46835">
    <property type="entry name" value="BASIC-LEUCINE ZIPPER (BZIP) TRANSCRIPTION FACTOR FAMILY PROTEIN-RELATED"/>
    <property type="match status" value="1"/>
</dbReference>
<dbReference type="InterPro" id="IPR044759">
    <property type="entry name" value="bZIP_RF2"/>
</dbReference>
<feature type="domain" description="BZIP" evidence="4">
    <location>
        <begin position="222"/>
        <end position="281"/>
    </location>
</feature>
<comment type="caution">
    <text evidence="5">The sequence shown here is derived from an EMBL/GenBank/DDBJ whole genome shotgun (WGS) entry which is preliminary data.</text>
</comment>
<feature type="region of interest" description="Disordered" evidence="3">
    <location>
        <begin position="1"/>
        <end position="62"/>
    </location>
</feature>
<evidence type="ECO:0000259" key="4">
    <source>
        <dbReference type="SMART" id="SM00338"/>
    </source>
</evidence>
<feature type="compositionally biased region" description="Low complexity" evidence="3">
    <location>
        <begin position="317"/>
        <end position="326"/>
    </location>
</feature>
<dbReference type="GO" id="GO:0005634">
    <property type="term" value="C:nucleus"/>
    <property type="evidence" value="ECO:0007669"/>
    <property type="project" value="UniProtKB-ARBA"/>
</dbReference>
<feature type="region of interest" description="Disordered" evidence="3">
    <location>
        <begin position="317"/>
        <end position="336"/>
    </location>
</feature>
<sequence length="364" mass="41547">MANIQNSAWSGKQPFPPPKSPFPSVTPAYTDCGRNVFSGSRSVSNPKDDRHGNHQRTSSESFLIDEHPSWLDELLDEPETPVRKGFHRRSSSDSFTNFDVSNMAPNLENSVQEIFRNRNVTSSLPWGSRGFDHYQDAWNSSNYAHVNNCEVPPRVCGTTWNAGGYQGNIQKMKNINMYQNTGSSSTAGESGLFKSPSIENKEKVDATFERRDDSMVRYSQPESDQKRSKQQFAQRSRVRKLQYIAELERNVQILQAEGSGISAELQFHDRQNLILSMENKALRNKLDSLGKERLIKHLQQEMFEREIARLQTLRHQQQIQQKQPPIQKHKHNHSGSKDLESQFANLSMNQTNPVEDTGTGVFHI</sequence>
<evidence type="ECO:0000256" key="2">
    <source>
        <dbReference type="ARBA" id="ARBA00023163"/>
    </source>
</evidence>
<name>A0A0K9PR20_ZOSMR</name>
<dbReference type="CDD" id="cd14703">
    <property type="entry name" value="bZIP_plant_RF2"/>
    <property type="match status" value="1"/>
</dbReference>
<dbReference type="SUPFAM" id="SSF57959">
    <property type="entry name" value="Leucine zipper domain"/>
    <property type="match status" value="1"/>
</dbReference>
<feature type="compositionally biased region" description="Polar residues" evidence="3">
    <location>
        <begin position="1"/>
        <end position="10"/>
    </location>
</feature>
<dbReference type="EMBL" id="LFYR01000718">
    <property type="protein sequence ID" value="KMZ70652.1"/>
    <property type="molecule type" value="Genomic_DNA"/>
</dbReference>
<dbReference type="OMA" id="NIRDSIY"/>
<reference evidence="6" key="1">
    <citation type="journal article" date="2016" name="Nature">
        <title>The genome of the seagrass Zostera marina reveals angiosperm adaptation to the sea.</title>
        <authorList>
            <person name="Olsen J.L."/>
            <person name="Rouze P."/>
            <person name="Verhelst B."/>
            <person name="Lin Y.-C."/>
            <person name="Bayer T."/>
            <person name="Collen J."/>
            <person name="Dattolo E."/>
            <person name="De Paoli E."/>
            <person name="Dittami S."/>
            <person name="Maumus F."/>
            <person name="Michel G."/>
            <person name="Kersting A."/>
            <person name="Lauritano C."/>
            <person name="Lohaus R."/>
            <person name="Toepel M."/>
            <person name="Tonon T."/>
            <person name="Vanneste K."/>
            <person name="Amirebrahimi M."/>
            <person name="Brakel J."/>
            <person name="Bostroem C."/>
            <person name="Chovatia M."/>
            <person name="Grimwood J."/>
            <person name="Jenkins J.W."/>
            <person name="Jueterbock A."/>
            <person name="Mraz A."/>
            <person name="Stam W.T."/>
            <person name="Tice H."/>
            <person name="Bornberg-Bauer E."/>
            <person name="Green P.J."/>
            <person name="Pearson G.A."/>
            <person name="Procaccini G."/>
            <person name="Duarte C.M."/>
            <person name="Schmutz J."/>
            <person name="Reusch T.B.H."/>
            <person name="Van de Peer Y."/>
        </authorList>
    </citation>
    <scope>NUCLEOTIDE SEQUENCE [LARGE SCALE GENOMIC DNA]</scope>
    <source>
        <strain evidence="6">cv. Finnish</strain>
    </source>
</reference>
<evidence type="ECO:0000256" key="1">
    <source>
        <dbReference type="ARBA" id="ARBA00023015"/>
    </source>
</evidence>
<dbReference type="InterPro" id="IPR044797">
    <property type="entry name" value="At4g06598-like"/>
</dbReference>
<dbReference type="SMART" id="SM00338">
    <property type="entry name" value="BRLZ"/>
    <property type="match status" value="1"/>
</dbReference>
<keyword evidence="1" id="KW-0805">Transcription regulation</keyword>
<evidence type="ECO:0000313" key="6">
    <source>
        <dbReference type="Proteomes" id="UP000036987"/>
    </source>
</evidence>
<keyword evidence="6" id="KW-1185">Reference proteome</keyword>
<evidence type="ECO:0000256" key="3">
    <source>
        <dbReference type="SAM" id="MobiDB-lite"/>
    </source>
</evidence>
<proteinExistence type="predicted"/>
<dbReference type="OrthoDB" id="1878267at2759"/>
<dbReference type="AlphaFoldDB" id="A0A0K9PR20"/>
<dbReference type="InterPro" id="IPR004827">
    <property type="entry name" value="bZIP"/>
</dbReference>